<dbReference type="AlphaFoldDB" id="A0A090IW48"/>
<proteinExistence type="predicted"/>
<sequence length="196" mass="22742">MKNRQKQMIDQLSDQELLLNFYISQALIFFIAVLLAFFLFPDFLDVFQLFDFSNIKSILIIGGGAGTLVVFIDFLLMKFLPLAYFDDGGINERLFTNRGVVPIIFMTLLVAFCEELLFRGVLQTKFGLVTASVIFALVHFRYLFNKFLFFDVVVLSFFIGFIYEWTGNLAVSFFMHFVIDCLLGLFIYFKNLPKQK</sequence>
<keyword evidence="1" id="KW-1133">Transmembrane helix</keyword>
<keyword evidence="4" id="KW-1185">Reference proteome</keyword>
<feature type="transmembrane region" description="Helical" evidence="1">
    <location>
        <begin position="60"/>
        <end position="80"/>
    </location>
</feature>
<dbReference type="Proteomes" id="UP000040576">
    <property type="component" value="Unassembled WGS sequence"/>
</dbReference>
<feature type="transmembrane region" description="Helical" evidence="1">
    <location>
        <begin position="124"/>
        <end position="140"/>
    </location>
</feature>
<reference evidence="3 4" key="1">
    <citation type="submission" date="2014-07" db="EMBL/GenBank/DDBJ databases">
        <authorList>
            <person name="Wibberg Daniel"/>
        </authorList>
    </citation>
    <scope>NUCLEOTIDE SEQUENCE [LARGE SCALE GENOMIC DNA]</scope>
</reference>
<dbReference type="Pfam" id="PF02517">
    <property type="entry name" value="Rce1-like"/>
    <property type="match status" value="1"/>
</dbReference>
<keyword evidence="1" id="KW-0812">Transmembrane</keyword>
<keyword evidence="1" id="KW-0472">Membrane</keyword>
<feature type="transmembrane region" description="Helical" evidence="1">
    <location>
        <begin position="21"/>
        <end position="40"/>
    </location>
</feature>
<evidence type="ECO:0000313" key="4">
    <source>
        <dbReference type="Proteomes" id="UP000040576"/>
    </source>
</evidence>
<protein>
    <submittedName>
        <fullName evidence="3">Abortive infection protein</fullName>
    </submittedName>
</protein>
<feature type="transmembrane region" description="Helical" evidence="1">
    <location>
        <begin position="147"/>
        <end position="163"/>
    </location>
</feature>
<dbReference type="GO" id="GO:0004175">
    <property type="term" value="F:endopeptidase activity"/>
    <property type="evidence" value="ECO:0007669"/>
    <property type="project" value="UniProtKB-ARBA"/>
</dbReference>
<accession>A0A090IW48</accession>
<gene>
    <name evidence="3" type="ORF">BT1A1_2080</name>
</gene>
<feature type="transmembrane region" description="Helical" evidence="1">
    <location>
        <begin position="100"/>
        <end position="118"/>
    </location>
</feature>
<feature type="domain" description="CAAX prenyl protease 2/Lysostaphin resistance protein A-like" evidence="2">
    <location>
        <begin position="100"/>
        <end position="181"/>
    </location>
</feature>
<evidence type="ECO:0000256" key="1">
    <source>
        <dbReference type="SAM" id="Phobius"/>
    </source>
</evidence>
<name>A0A090IW48_9BACI</name>
<dbReference type="RefSeq" id="WP_034770703.1">
    <property type="nucleotide sequence ID" value="NZ_CCRF01000061.1"/>
</dbReference>
<dbReference type="GO" id="GO:0080120">
    <property type="term" value="P:CAAX-box protein maturation"/>
    <property type="evidence" value="ECO:0007669"/>
    <property type="project" value="UniProtKB-ARBA"/>
</dbReference>
<organism evidence="3 4">
    <name type="scientific">Caldibacillus thermoamylovorans</name>
    <dbReference type="NCBI Taxonomy" id="35841"/>
    <lineage>
        <taxon>Bacteria</taxon>
        <taxon>Bacillati</taxon>
        <taxon>Bacillota</taxon>
        <taxon>Bacilli</taxon>
        <taxon>Bacillales</taxon>
        <taxon>Bacillaceae</taxon>
        <taxon>Caldibacillus</taxon>
    </lineage>
</organism>
<dbReference type="EMBL" id="CCRF01000061">
    <property type="protein sequence ID" value="CEE01902.1"/>
    <property type="molecule type" value="Genomic_DNA"/>
</dbReference>
<evidence type="ECO:0000259" key="2">
    <source>
        <dbReference type="Pfam" id="PF02517"/>
    </source>
</evidence>
<evidence type="ECO:0000313" key="3">
    <source>
        <dbReference type="EMBL" id="CEE01902.1"/>
    </source>
</evidence>
<feature type="transmembrane region" description="Helical" evidence="1">
    <location>
        <begin position="169"/>
        <end position="189"/>
    </location>
</feature>
<dbReference type="InterPro" id="IPR003675">
    <property type="entry name" value="Rce1/LyrA-like_dom"/>
</dbReference>